<proteinExistence type="predicted"/>
<dbReference type="EMBL" id="CAJJDN010000351">
    <property type="protein sequence ID" value="CAD8130978.1"/>
    <property type="molecule type" value="Genomic_DNA"/>
</dbReference>
<dbReference type="OrthoDB" id="282545at2759"/>
<gene>
    <name evidence="1" type="ORF">PSON_ATCC_30995.1.T3510005</name>
</gene>
<evidence type="ECO:0000313" key="1">
    <source>
        <dbReference type="EMBL" id="CAD8130978.1"/>
    </source>
</evidence>
<reference evidence="1" key="1">
    <citation type="submission" date="2021-01" db="EMBL/GenBank/DDBJ databases">
        <authorList>
            <consortium name="Genoscope - CEA"/>
            <person name="William W."/>
        </authorList>
    </citation>
    <scope>NUCLEOTIDE SEQUENCE</scope>
</reference>
<name>A0A8S1RRV8_9CILI</name>
<accession>A0A8S1RRV8</accession>
<dbReference type="AlphaFoldDB" id="A0A8S1RRV8"/>
<sequence length="317" mass="36719">MELDGWIKNNNIQPIIYKCVSFDLVGGYLNLSPNDKLEKLIENLYPHYQIQVLIQLWKIDSWNNEMFFLELDGQIYNQTILGTTGVYSICGSTGLEMIFNIRIIQPHLQSQCNIIMRTNHNSITTNASWGIRAFNIYLAKCINGCDQCIGPVKIQCTGCSNGWVFYNKICTHPPPIFYSQIQITQVNDTNSDEKIHMEINLLEVNQQIKTYGNITHSVQSNKSILTIQVYAKCFLNKKINSQLQINNLYGSQQYQFQQNCQLPFNLVIYNVEYQLRIIGEQVFIIDTSDTKCQIYQVVQFGDEFIQLKILDIFIEDF</sequence>
<evidence type="ECO:0000313" key="2">
    <source>
        <dbReference type="Proteomes" id="UP000692954"/>
    </source>
</evidence>
<dbReference type="PANTHER" id="PTHR39767">
    <property type="entry name" value="CALCIUM/CALMODULIN-BINDING MEMBRANE PROTEIN PCM4-RELATED"/>
    <property type="match status" value="1"/>
</dbReference>
<keyword evidence="2" id="KW-1185">Reference proteome</keyword>
<protein>
    <submittedName>
        <fullName evidence="1">Uncharacterized protein</fullName>
    </submittedName>
</protein>
<organism evidence="1 2">
    <name type="scientific">Paramecium sonneborni</name>
    <dbReference type="NCBI Taxonomy" id="65129"/>
    <lineage>
        <taxon>Eukaryota</taxon>
        <taxon>Sar</taxon>
        <taxon>Alveolata</taxon>
        <taxon>Ciliophora</taxon>
        <taxon>Intramacronucleata</taxon>
        <taxon>Oligohymenophorea</taxon>
        <taxon>Peniculida</taxon>
        <taxon>Parameciidae</taxon>
        <taxon>Paramecium</taxon>
    </lineage>
</organism>
<comment type="caution">
    <text evidence="1">The sequence shown here is derived from an EMBL/GenBank/DDBJ whole genome shotgun (WGS) entry which is preliminary data.</text>
</comment>
<dbReference type="PANTHER" id="PTHR39767:SF2">
    <property type="entry name" value="CHROMOSOME UNDETERMINED SCAFFOLD_1, WHOLE GENOME SHOTGUN SEQUENCE"/>
    <property type="match status" value="1"/>
</dbReference>
<dbReference type="Proteomes" id="UP000692954">
    <property type="component" value="Unassembled WGS sequence"/>
</dbReference>